<reference evidence="9 10" key="1">
    <citation type="journal article" date="2019" name="Nat. Microbiol.">
        <title>Mediterranean grassland soil C-N compound turnover is dependent on rainfall and depth, and is mediated by genomically divergent microorganisms.</title>
        <authorList>
            <person name="Diamond S."/>
            <person name="Andeer P.F."/>
            <person name="Li Z."/>
            <person name="Crits-Christoph A."/>
            <person name="Burstein D."/>
            <person name="Anantharaman K."/>
            <person name="Lane K.R."/>
            <person name="Thomas B.C."/>
            <person name="Pan C."/>
            <person name="Northen T.R."/>
            <person name="Banfield J.F."/>
        </authorList>
    </citation>
    <scope>NUCLEOTIDE SEQUENCE [LARGE SCALE GENOMIC DNA]</scope>
    <source>
        <strain evidence="9">NP_4</strain>
    </source>
</reference>
<keyword evidence="5 7" id="KW-1133">Transmembrane helix</keyword>
<accession>A0A537LCB6</accession>
<comment type="similarity">
    <text evidence="7">Belongs to the binding-protein-dependent transport system permease family.</text>
</comment>
<dbReference type="GO" id="GO:0055085">
    <property type="term" value="P:transmembrane transport"/>
    <property type="evidence" value="ECO:0007669"/>
    <property type="project" value="InterPro"/>
</dbReference>
<evidence type="ECO:0000256" key="7">
    <source>
        <dbReference type="RuleBase" id="RU363032"/>
    </source>
</evidence>
<keyword evidence="6 7" id="KW-0472">Membrane</keyword>
<dbReference type="SUPFAM" id="SSF161098">
    <property type="entry name" value="MetI-like"/>
    <property type="match status" value="1"/>
</dbReference>
<dbReference type="InterPro" id="IPR045621">
    <property type="entry name" value="BPD_transp_1_N"/>
</dbReference>
<dbReference type="AlphaFoldDB" id="A0A537LCB6"/>
<dbReference type="PANTHER" id="PTHR43163">
    <property type="entry name" value="DIPEPTIDE TRANSPORT SYSTEM PERMEASE PROTEIN DPPB-RELATED"/>
    <property type="match status" value="1"/>
</dbReference>
<evidence type="ECO:0000313" key="10">
    <source>
        <dbReference type="Proteomes" id="UP000319353"/>
    </source>
</evidence>
<feature type="transmembrane region" description="Helical" evidence="7">
    <location>
        <begin position="304"/>
        <end position="330"/>
    </location>
</feature>
<evidence type="ECO:0000256" key="1">
    <source>
        <dbReference type="ARBA" id="ARBA00004651"/>
    </source>
</evidence>
<feature type="transmembrane region" description="Helical" evidence="7">
    <location>
        <begin position="137"/>
        <end position="161"/>
    </location>
</feature>
<dbReference type="GO" id="GO:0005886">
    <property type="term" value="C:plasma membrane"/>
    <property type="evidence" value="ECO:0007669"/>
    <property type="project" value="UniProtKB-SubCell"/>
</dbReference>
<sequence>MRYSTFLIQRVLLSVLVLLGLSILIFMIARVIPGDPARIALGPLASRSQIEALRAQMHLDEPLYVQYAYYLAGLLRGDFGESLYTHRAVAIDLRDLFPATLELVFYSGLLMVVIGVPLGIVAAVWRDRWVDHTVRLVSLAGVVTPAFVWAIVLMLVFAYALGVLPVAGRLSPGLVPPSAATGTVTLDALLAGNLRAYLDFLRHLILPSVSLSLAGVAQAARLTRASMVDVAGRPYIEAARAFGISESRIALKYMLKPSMIPTVTILGLDFAALLGNAFLVESVFAWPGIARYGVEVILRKDLNAIVAVVMIMGLFFVVINFCIDMLVGYLDPRIRLRQMEDAA</sequence>
<dbReference type="Pfam" id="PF00528">
    <property type="entry name" value="BPD_transp_1"/>
    <property type="match status" value="1"/>
</dbReference>
<keyword evidence="3" id="KW-1003">Cell membrane</keyword>
<dbReference type="PROSITE" id="PS50928">
    <property type="entry name" value="ABC_TM1"/>
    <property type="match status" value="1"/>
</dbReference>
<comment type="caution">
    <text evidence="9">The sequence shown here is derived from an EMBL/GenBank/DDBJ whole genome shotgun (WGS) entry which is preliminary data.</text>
</comment>
<dbReference type="EMBL" id="VBAL01000028">
    <property type="protein sequence ID" value="TMJ05347.1"/>
    <property type="molecule type" value="Genomic_DNA"/>
</dbReference>
<evidence type="ECO:0000256" key="3">
    <source>
        <dbReference type="ARBA" id="ARBA00022475"/>
    </source>
</evidence>
<dbReference type="InterPro" id="IPR000515">
    <property type="entry name" value="MetI-like"/>
</dbReference>
<organism evidence="9 10">
    <name type="scientific">Candidatus Segetimicrobium genomatis</name>
    <dbReference type="NCBI Taxonomy" id="2569760"/>
    <lineage>
        <taxon>Bacteria</taxon>
        <taxon>Bacillati</taxon>
        <taxon>Candidatus Sysuimicrobiota</taxon>
        <taxon>Candidatus Sysuimicrobiia</taxon>
        <taxon>Candidatus Sysuimicrobiales</taxon>
        <taxon>Candidatus Segetimicrobiaceae</taxon>
        <taxon>Candidatus Segetimicrobium</taxon>
    </lineage>
</organism>
<evidence type="ECO:0000256" key="6">
    <source>
        <dbReference type="ARBA" id="ARBA00023136"/>
    </source>
</evidence>
<feature type="transmembrane region" description="Helical" evidence="7">
    <location>
        <begin position="262"/>
        <end position="284"/>
    </location>
</feature>
<keyword evidence="4 7" id="KW-0812">Transmembrane</keyword>
<dbReference type="Proteomes" id="UP000319353">
    <property type="component" value="Unassembled WGS sequence"/>
</dbReference>
<feature type="transmembrane region" description="Helical" evidence="7">
    <location>
        <begin position="12"/>
        <end position="32"/>
    </location>
</feature>
<evidence type="ECO:0000256" key="5">
    <source>
        <dbReference type="ARBA" id="ARBA00022989"/>
    </source>
</evidence>
<protein>
    <submittedName>
        <fullName evidence="9">ABC transporter permease</fullName>
    </submittedName>
</protein>
<feature type="transmembrane region" description="Helical" evidence="7">
    <location>
        <begin position="103"/>
        <end position="125"/>
    </location>
</feature>
<evidence type="ECO:0000313" key="9">
    <source>
        <dbReference type="EMBL" id="TMJ05347.1"/>
    </source>
</evidence>
<feature type="domain" description="ABC transmembrane type-1" evidence="8">
    <location>
        <begin position="97"/>
        <end position="327"/>
    </location>
</feature>
<proteinExistence type="inferred from homology"/>
<evidence type="ECO:0000256" key="4">
    <source>
        <dbReference type="ARBA" id="ARBA00022692"/>
    </source>
</evidence>
<name>A0A537LCB6_9BACT</name>
<dbReference type="Pfam" id="PF19300">
    <property type="entry name" value="BPD_transp_1_N"/>
    <property type="match status" value="1"/>
</dbReference>
<dbReference type="Gene3D" id="1.10.3720.10">
    <property type="entry name" value="MetI-like"/>
    <property type="match status" value="1"/>
</dbReference>
<dbReference type="PANTHER" id="PTHR43163:SF6">
    <property type="entry name" value="DIPEPTIDE TRANSPORT SYSTEM PERMEASE PROTEIN DPPB-RELATED"/>
    <property type="match status" value="1"/>
</dbReference>
<gene>
    <name evidence="9" type="ORF">E6H01_03280</name>
</gene>
<evidence type="ECO:0000259" key="8">
    <source>
        <dbReference type="PROSITE" id="PS50928"/>
    </source>
</evidence>
<evidence type="ECO:0000256" key="2">
    <source>
        <dbReference type="ARBA" id="ARBA00022448"/>
    </source>
</evidence>
<dbReference type="CDD" id="cd06261">
    <property type="entry name" value="TM_PBP2"/>
    <property type="match status" value="1"/>
</dbReference>
<comment type="subcellular location">
    <subcellularLocation>
        <location evidence="1 7">Cell membrane</location>
        <topology evidence="1 7">Multi-pass membrane protein</topology>
    </subcellularLocation>
</comment>
<keyword evidence="2 7" id="KW-0813">Transport</keyword>
<dbReference type="InterPro" id="IPR035906">
    <property type="entry name" value="MetI-like_sf"/>
</dbReference>